<dbReference type="SUPFAM" id="SSF51430">
    <property type="entry name" value="NAD(P)-linked oxidoreductase"/>
    <property type="match status" value="1"/>
</dbReference>
<dbReference type="CDD" id="cd19093">
    <property type="entry name" value="AKR_AtPLR-like"/>
    <property type="match status" value="1"/>
</dbReference>
<dbReference type="PRINTS" id="PR00069">
    <property type="entry name" value="ALDKETRDTASE"/>
</dbReference>
<dbReference type="Pfam" id="PF00248">
    <property type="entry name" value="Aldo_ket_red"/>
    <property type="match status" value="1"/>
</dbReference>
<organism evidence="3 4">
    <name type="scientific">Levilinea saccharolytica</name>
    <dbReference type="NCBI Taxonomy" id="229921"/>
    <lineage>
        <taxon>Bacteria</taxon>
        <taxon>Bacillati</taxon>
        <taxon>Chloroflexota</taxon>
        <taxon>Anaerolineae</taxon>
        <taxon>Anaerolineales</taxon>
        <taxon>Anaerolineaceae</taxon>
        <taxon>Levilinea</taxon>
    </lineage>
</organism>
<sequence>MEAEGSRQHPIFDGVQIGTGTWAWGDRMVWGFGQGYQENDLKAVFEASMKAGIHLFDTAEVYGQGKSETYLGQFLREAEQPAAVATKFMPYPWRLSRASLLRALRGSLRRLGVEQVALYQIHMPLPPVTVESWMEAMLEAVHAGLTQAVGVSNYDRRQTQRAVDILAHQGVRLASNQVEYHLLNRKVETSGLLKQCLESGVKVIAYSPLAMGLLTGKYGPDRLPSGFRGGRTNRKTLAAIQPLIALLRRIGADHAGKTPAQVALNWVICKGALPIPGAKTLEQLEQNAGAVGWTLSEAEVAELDEMSARVSAA</sequence>
<dbReference type="EMBL" id="LGCM01000043">
    <property type="protein sequence ID" value="KPL80080.1"/>
    <property type="molecule type" value="Genomic_DNA"/>
</dbReference>
<dbReference type="InterPro" id="IPR020471">
    <property type="entry name" value="AKR"/>
</dbReference>
<dbReference type="InterPro" id="IPR050523">
    <property type="entry name" value="AKR_Detox_Biosynth"/>
</dbReference>
<evidence type="ECO:0000259" key="2">
    <source>
        <dbReference type="Pfam" id="PF00248"/>
    </source>
</evidence>
<feature type="domain" description="NADP-dependent oxidoreductase" evidence="2">
    <location>
        <begin position="17"/>
        <end position="306"/>
    </location>
</feature>
<accession>A0A0P6XJC2</accession>
<dbReference type="PROSITE" id="PS00062">
    <property type="entry name" value="ALDOKETO_REDUCTASE_2"/>
    <property type="match status" value="1"/>
</dbReference>
<dbReference type="RefSeq" id="WP_062418114.1">
    <property type="nucleotide sequence ID" value="NZ_DF967974.1"/>
</dbReference>
<dbReference type="PANTHER" id="PTHR43364">
    <property type="entry name" value="NADH-SPECIFIC METHYLGLYOXAL REDUCTASE-RELATED"/>
    <property type="match status" value="1"/>
</dbReference>
<dbReference type="AlphaFoldDB" id="A0A0P6XJC2"/>
<reference evidence="3 4" key="1">
    <citation type="submission" date="2015-07" db="EMBL/GenBank/DDBJ databases">
        <title>Genome sequence of Levilinea saccharolytica DSM 16555.</title>
        <authorList>
            <person name="Hemp J."/>
            <person name="Ward L.M."/>
            <person name="Pace L.A."/>
            <person name="Fischer W.W."/>
        </authorList>
    </citation>
    <scope>NUCLEOTIDE SEQUENCE [LARGE SCALE GENOMIC DNA]</scope>
    <source>
        <strain evidence="3 4">KIBI-1</strain>
    </source>
</reference>
<dbReference type="Gene3D" id="3.20.20.100">
    <property type="entry name" value="NADP-dependent oxidoreductase domain"/>
    <property type="match status" value="1"/>
</dbReference>
<comment type="caution">
    <text evidence="3">The sequence shown here is derived from an EMBL/GenBank/DDBJ whole genome shotgun (WGS) entry which is preliminary data.</text>
</comment>
<evidence type="ECO:0000313" key="4">
    <source>
        <dbReference type="Proteomes" id="UP000050501"/>
    </source>
</evidence>
<evidence type="ECO:0000313" key="3">
    <source>
        <dbReference type="EMBL" id="KPL80080.1"/>
    </source>
</evidence>
<dbReference type="Proteomes" id="UP000050501">
    <property type="component" value="Unassembled WGS sequence"/>
</dbReference>
<proteinExistence type="predicted"/>
<keyword evidence="4" id="KW-1185">Reference proteome</keyword>
<dbReference type="InterPro" id="IPR036812">
    <property type="entry name" value="NAD(P)_OxRdtase_dom_sf"/>
</dbReference>
<keyword evidence="1" id="KW-0560">Oxidoreductase</keyword>
<evidence type="ECO:0000256" key="1">
    <source>
        <dbReference type="ARBA" id="ARBA00023002"/>
    </source>
</evidence>
<dbReference type="OrthoDB" id="9773828at2"/>
<dbReference type="PANTHER" id="PTHR43364:SF4">
    <property type="entry name" value="NAD(P)-LINKED OXIDOREDUCTASE SUPERFAMILY PROTEIN"/>
    <property type="match status" value="1"/>
</dbReference>
<gene>
    <name evidence="3" type="ORF">ADN01_12485</name>
</gene>
<dbReference type="GO" id="GO:0016491">
    <property type="term" value="F:oxidoreductase activity"/>
    <property type="evidence" value="ECO:0007669"/>
    <property type="project" value="UniProtKB-KW"/>
</dbReference>
<dbReference type="STRING" id="229921.ADN01_12485"/>
<name>A0A0P6XJC2_9CHLR</name>
<dbReference type="InterPro" id="IPR018170">
    <property type="entry name" value="Aldo/ket_reductase_CS"/>
</dbReference>
<protein>
    <submittedName>
        <fullName evidence="3">2,5-didehydrogluconate reductase</fullName>
    </submittedName>
</protein>
<dbReference type="InterPro" id="IPR023210">
    <property type="entry name" value="NADP_OxRdtase_dom"/>
</dbReference>